<dbReference type="AlphaFoldDB" id="A0A821S318"/>
<dbReference type="Proteomes" id="UP000663873">
    <property type="component" value="Unassembled WGS sequence"/>
</dbReference>
<accession>A0A821S318</accession>
<comment type="caution">
    <text evidence="2">The sequence shown here is derived from an EMBL/GenBank/DDBJ whole genome shotgun (WGS) entry which is preliminary data.</text>
</comment>
<dbReference type="EMBL" id="CAJOBP010060751">
    <property type="protein sequence ID" value="CAF4850304.1"/>
    <property type="molecule type" value="Genomic_DNA"/>
</dbReference>
<evidence type="ECO:0000313" key="2">
    <source>
        <dbReference type="EMBL" id="CAF4850304.1"/>
    </source>
</evidence>
<gene>
    <name evidence="2" type="ORF">UJA718_LOCUS43443</name>
</gene>
<keyword evidence="3" id="KW-1185">Reference proteome</keyword>
<sequence length="77" mass="8868">YDESVFDNPELPESQDHDFEWNPIKVEQHLENDLPNKIEPTTPQSVTKTRKRPTSPSSTTTNSDIGRRSSRQKTSIQ</sequence>
<evidence type="ECO:0000256" key="1">
    <source>
        <dbReference type="SAM" id="MobiDB-lite"/>
    </source>
</evidence>
<feature type="region of interest" description="Disordered" evidence="1">
    <location>
        <begin position="28"/>
        <end position="77"/>
    </location>
</feature>
<organism evidence="2 3">
    <name type="scientific">Rotaria socialis</name>
    <dbReference type="NCBI Taxonomy" id="392032"/>
    <lineage>
        <taxon>Eukaryota</taxon>
        <taxon>Metazoa</taxon>
        <taxon>Spiralia</taxon>
        <taxon>Gnathifera</taxon>
        <taxon>Rotifera</taxon>
        <taxon>Eurotatoria</taxon>
        <taxon>Bdelloidea</taxon>
        <taxon>Philodinida</taxon>
        <taxon>Philodinidae</taxon>
        <taxon>Rotaria</taxon>
    </lineage>
</organism>
<feature type="non-terminal residue" evidence="2">
    <location>
        <position position="1"/>
    </location>
</feature>
<feature type="non-terminal residue" evidence="2">
    <location>
        <position position="77"/>
    </location>
</feature>
<proteinExistence type="predicted"/>
<name>A0A821S318_9BILA</name>
<reference evidence="2" key="1">
    <citation type="submission" date="2021-02" db="EMBL/GenBank/DDBJ databases">
        <authorList>
            <person name="Nowell W R."/>
        </authorList>
    </citation>
    <scope>NUCLEOTIDE SEQUENCE</scope>
</reference>
<protein>
    <submittedName>
        <fullName evidence="2">Uncharacterized protein</fullName>
    </submittedName>
</protein>
<evidence type="ECO:0000313" key="3">
    <source>
        <dbReference type="Proteomes" id="UP000663873"/>
    </source>
</evidence>
<feature type="region of interest" description="Disordered" evidence="1">
    <location>
        <begin position="1"/>
        <end position="20"/>
    </location>
</feature>